<dbReference type="RefSeq" id="WP_296949039.1">
    <property type="nucleotide sequence ID" value="NZ_LT599021.1"/>
</dbReference>
<organism evidence="1">
    <name type="scientific">uncultured Dysgonomonas sp</name>
    <dbReference type="NCBI Taxonomy" id="206096"/>
    <lineage>
        <taxon>Bacteria</taxon>
        <taxon>Pseudomonadati</taxon>
        <taxon>Bacteroidota</taxon>
        <taxon>Bacteroidia</taxon>
        <taxon>Bacteroidales</taxon>
        <taxon>Dysgonomonadaceae</taxon>
        <taxon>Dysgonomonas</taxon>
        <taxon>environmental samples</taxon>
    </lineage>
</organism>
<evidence type="ECO:0000313" key="1">
    <source>
        <dbReference type="EMBL" id="SBV99467.1"/>
    </source>
</evidence>
<evidence type="ECO:0008006" key="2">
    <source>
        <dbReference type="Google" id="ProtNLM"/>
    </source>
</evidence>
<proteinExistence type="predicted"/>
<protein>
    <recommendedName>
        <fullName evidence="2">Lipoprotein</fullName>
    </recommendedName>
</protein>
<sequence length="142" mass="16050">MKNQIILMIFLFGFFVSCSDDNSLEIKSDPFIQVKAFYNIGNANDKHLDVNSKVFVYYGKCLWGIADYELKEDGKFVSRDGTDVISPEQQGVIRDIDGVNFKLLYLDKEITVFVKSSYGNMLSGTCYPSVSDSAQLVCNFSY</sequence>
<reference evidence="1" key="1">
    <citation type="submission" date="2016-04" db="EMBL/GenBank/DDBJ databases">
        <authorList>
            <person name="Evans L.H."/>
            <person name="Alamgir A."/>
            <person name="Owens N."/>
            <person name="Weber N.D."/>
            <person name="Virtaneva K."/>
            <person name="Barbian K."/>
            <person name="Babar A."/>
            <person name="Rosenke K."/>
        </authorList>
    </citation>
    <scope>NUCLEOTIDE SEQUENCE</scope>
    <source>
        <strain evidence="1">86-2</strain>
    </source>
</reference>
<dbReference type="EMBL" id="FLUL01000001">
    <property type="protein sequence ID" value="SBV99467.1"/>
    <property type="molecule type" value="Genomic_DNA"/>
</dbReference>
<gene>
    <name evidence="1" type="ORF">KL86DYS2_11664</name>
</gene>
<accession>A0A212JJ77</accession>
<name>A0A212JJ77_9BACT</name>
<dbReference type="AlphaFoldDB" id="A0A212JJ77"/>
<dbReference type="PROSITE" id="PS51257">
    <property type="entry name" value="PROKAR_LIPOPROTEIN"/>
    <property type="match status" value="1"/>
</dbReference>